<keyword evidence="4" id="KW-1185">Reference proteome</keyword>
<dbReference type="KEGG" id="ppsr:I6J18_14130"/>
<evidence type="ECO:0000256" key="2">
    <source>
        <dbReference type="SAM" id="Phobius"/>
    </source>
</evidence>
<name>A0A974NJD9_PERPY</name>
<sequence>MSSLRKKKVAKMDNPYVYQQEKKVQNVEKKKRGLVRRLSLYAVCAAIILILGIPTLITQAGAIEQKAEQKQEFDEKLSKLKKQETLLQEEIVKLNDDEYIAKLARRDYFLSDKGEVIFNLPKKDQDNNED</sequence>
<keyword evidence="1" id="KW-0175">Coiled coil</keyword>
<gene>
    <name evidence="3" type="ORF">I6J18_14130</name>
</gene>
<dbReference type="GO" id="GO:0051301">
    <property type="term" value="P:cell division"/>
    <property type="evidence" value="ECO:0007669"/>
    <property type="project" value="InterPro"/>
</dbReference>
<dbReference type="PANTHER" id="PTHR40027:SF1">
    <property type="entry name" value="CELL DIVISION PROTEIN DIVIC"/>
    <property type="match status" value="1"/>
</dbReference>
<proteinExistence type="predicted"/>
<accession>A0A974NJD9</accession>
<organism evidence="3 4">
    <name type="scientific">Peribacillus psychrosaccharolyticus</name>
    <name type="common">Bacillus psychrosaccharolyticus</name>
    <dbReference type="NCBI Taxonomy" id="1407"/>
    <lineage>
        <taxon>Bacteria</taxon>
        <taxon>Bacillati</taxon>
        <taxon>Bacillota</taxon>
        <taxon>Bacilli</taxon>
        <taxon>Bacillales</taxon>
        <taxon>Bacillaceae</taxon>
        <taxon>Peribacillus</taxon>
    </lineage>
</organism>
<evidence type="ECO:0000313" key="4">
    <source>
        <dbReference type="Proteomes" id="UP000595254"/>
    </source>
</evidence>
<keyword evidence="2" id="KW-1133">Transmembrane helix</keyword>
<keyword evidence="2" id="KW-0812">Transmembrane</keyword>
<dbReference type="InterPro" id="IPR007060">
    <property type="entry name" value="FtsL/DivIC"/>
</dbReference>
<dbReference type="AlphaFoldDB" id="A0A974NJD9"/>
<dbReference type="RefSeq" id="WP_040374977.1">
    <property type="nucleotide sequence ID" value="NZ_CP068053.1"/>
</dbReference>
<evidence type="ECO:0000313" key="3">
    <source>
        <dbReference type="EMBL" id="QQS98815.1"/>
    </source>
</evidence>
<dbReference type="Pfam" id="PF04977">
    <property type="entry name" value="DivIC"/>
    <property type="match status" value="1"/>
</dbReference>
<protein>
    <submittedName>
        <fullName evidence="3">Septum formation initiator family protein</fullName>
    </submittedName>
</protein>
<dbReference type="PANTHER" id="PTHR40027">
    <property type="entry name" value="CELL DIVISION PROTEIN DIVIC"/>
    <property type="match status" value="1"/>
</dbReference>
<dbReference type="InterPro" id="IPR039076">
    <property type="entry name" value="DivIC"/>
</dbReference>
<feature type="coiled-coil region" evidence="1">
    <location>
        <begin position="63"/>
        <end position="97"/>
    </location>
</feature>
<keyword evidence="2" id="KW-0472">Membrane</keyword>
<dbReference type="Proteomes" id="UP000595254">
    <property type="component" value="Chromosome"/>
</dbReference>
<reference evidence="3 4" key="1">
    <citation type="submission" date="2021-01" db="EMBL/GenBank/DDBJ databases">
        <title>FDA dAtabase for Regulatory Grade micrObial Sequences (FDA-ARGOS): Supporting development and validation of Infectious Disease Dx tests.</title>
        <authorList>
            <person name="Nelson B."/>
            <person name="Plummer A."/>
            <person name="Tallon L."/>
            <person name="Sadzewicz L."/>
            <person name="Zhao X."/>
            <person name="Boylan J."/>
            <person name="Ott S."/>
            <person name="Bowen H."/>
            <person name="Vavikolanu K."/>
            <person name="Mehta A."/>
            <person name="Aluvathingal J."/>
            <person name="Nadendla S."/>
            <person name="Myers T."/>
            <person name="Yan Y."/>
            <person name="Sichtig H."/>
        </authorList>
    </citation>
    <scope>NUCLEOTIDE SEQUENCE [LARGE SCALE GENOMIC DNA]</scope>
    <source>
        <strain evidence="3 4">FDAARGOS_1161</strain>
    </source>
</reference>
<evidence type="ECO:0000256" key="1">
    <source>
        <dbReference type="SAM" id="Coils"/>
    </source>
</evidence>
<feature type="transmembrane region" description="Helical" evidence="2">
    <location>
        <begin position="38"/>
        <end position="57"/>
    </location>
</feature>
<dbReference type="EMBL" id="CP068053">
    <property type="protein sequence ID" value="QQS98815.1"/>
    <property type="molecule type" value="Genomic_DNA"/>
</dbReference>